<feature type="domain" description="RNA polymerase Rpb2" evidence="18">
    <location>
        <begin position="12"/>
        <end position="73"/>
    </location>
</feature>
<dbReference type="InterPro" id="IPR014724">
    <property type="entry name" value="RNA_pol_RPB2_OB-fold"/>
</dbReference>
<dbReference type="InterPro" id="IPR007646">
    <property type="entry name" value="RNA_pol_Rpb2_4"/>
</dbReference>
<feature type="domain" description="RNA polymerase Rpb2" evidence="19">
    <location>
        <begin position="94"/>
        <end position="127"/>
    </location>
</feature>
<dbReference type="Pfam" id="PF04566">
    <property type="entry name" value="RNA_pol_Rpb2_4"/>
    <property type="match status" value="1"/>
</dbReference>
<dbReference type="InterPro" id="IPR007641">
    <property type="entry name" value="RNA_pol_Rpb2_7"/>
</dbReference>
<name>C5NSD1_9EURY</name>
<comment type="function">
    <text evidence="14">DNA-dependent RNA polymerase catalyzes the transcription of DNA into RNA using the four ribonucleoside triphosphates as substrates.</text>
</comment>
<dbReference type="AlphaFoldDB" id="C5NSD1"/>
<dbReference type="InterPro" id="IPR015712">
    <property type="entry name" value="DNA-dir_RNA_pol_su2"/>
</dbReference>
<dbReference type="Gene3D" id="2.40.50.150">
    <property type="match status" value="1"/>
</dbReference>
<feature type="compositionally biased region" description="Basic and acidic residues" evidence="15">
    <location>
        <begin position="446"/>
        <end position="460"/>
    </location>
</feature>
<dbReference type="PROSITE" id="PS01166">
    <property type="entry name" value="RNA_POL_BETA"/>
    <property type="match status" value="1"/>
</dbReference>
<dbReference type="GO" id="GO:0032549">
    <property type="term" value="F:ribonucleoside binding"/>
    <property type="evidence" value="ECO:0007669"/>
    <property type="project" value="InterPro"/>
</dbReference>
<dbReference type="EC" id="2.7.7.6" evidence="14"/>
<keyword evidence="4 14" id="KW-0240">DNA-directed RNA polymerase</keyword>
<dbReference type="CDD" id="cd00653">
    <property type="entry name" value="RNA_pol_B_RPB2"/>
    <property type="match status" value="1"/>
</dbReference>
<evidence type="ECO:0000256" key="13">
    <source>
        <dbReference type="ARBA" id="ARBA00048552"/>
    </source>
</evidence>
<dbReference type="GO" id="GO:0006351">
    <property type="term" value="P:DNA-templated transcription"/>
    <property type="evidence" value="ECO:0007669"/>
    <property type="project" value="InterPro"/>
</dbReference>
<comment type="similarity">
    <text evidence="3 14">Belongs to the RNA polymerase beta chain family.</text>
</comment>
<keyword evidence="10" id="KW-0238">DNA-binding</keyword>
<keyword evidence="5" id="KW-0963">Cytoplasm</keyword>
<dbReference type="SUPFAM" id="SSF64484">
    <property type="entry name" value="beta and beta-prime subunits of DNA dependent RNA-polymerase"/>
    <property type="match status" value="1"/>
</dbReference>
<evidence type="ECO:0000256" key="4">
    <source>
        <dbReference type="ARBA" id="ARBA00022478"/>
    </source>
</evidence>
<evidence type="ECO:0000256" key="10">
    <source>
        <dbReference type="ARBA" id="ARBA00023125"/>
    </source>
</evidence>
<keyword evidence="7 14" id="KW-0548">Nucleotidyltransferase</keyword>
<evidence type="ECO:0000256" key="8">
    <source>
        <dbReference type="ARBA" id="ARBA00022723"/>
    </source>
</evidence>
<feature type="region of interest" description="Disordered" evidence="15">
    <location>
        <begin position="304"/>
        <end position="325"/>
    </location>
</feature>
<reference evidence="20" key="1">
    <citation type="journal article" date="2010" name="Int. J. Syst. Evol. Microbiol.">
        <title>Further refinement of the phylogeny of the Halobacteriaceae based on the full-length RNA polymerase subunit B' (rpoB') gene.</title>
        <authorList>
            <person name="Minegishi H."/>
            <person name="Kamekura M."/>
            <person name="Itoh T."/>
            <person name="Echigo A."/>
            <person name="Usami R."/>
            <person name="Hashimoto T."/>
        </authorList>
    </citation>
    <scope>NUCLEOTIDE SEQUENCE</scope>
    <source>
        <strain evidence="20">JCM 13552</strain>
    </source>
</reference>
<dbReference type="InterPro" id="IPR007121">
    <property type="entry name" value="RNA_pol_bsu_CS"/>
</dbReference>
<feature type="domain" description="RNA polymerase Rpb2" evidence="17">
    <location>
        <begin position="516"/>
        <end position="606"/>
    </location>
</feature>
<evidence type="ECO:0000259" key="16">
    <source>
        <dbReference type="Pfam" id="PF00562"/>
    </source>
</evidence>
<comment type="catalytic activity">
    <reaction evidence="13 14">
        <text>RNA(n) + a ribonucleoside 5'-triphosphate = RNA(n+1) + diphosphate</text>
        <dbReference type="Rhea" id="RHEA:21248"/>
        <dbReference type="Rhea" id="RHEA-COMP:14527"/>
        <dbReference type="Rhea" id="RHEA-COMP:17342"/>
        <dbReference type="ChEBI" id="CHEBI:33019"/>
        <dbReference type="ChEBI" id="CHEBI:61557"/>
        <dbReference type="ChEBI" id="CHEBI:140395"/>
        <dbReference type="EC" id="2.7.7.6"/>
    </reaction>
</comment>
<dbReference type="GO" id="GO:0000428">
    <property type="term" value="C:DNA-directed RNA polymerase complex"/>
    <property type="evidence" value="ECO:0007669"/>
    <property type="project" value="UniProtKB-KW"/>
</dbReference>
<evidence type="ECO:0000256" key="6">
    <source>
        <dbReference type="ARBA" id="ARBA00022679"/>
    </source>
</evidence>
<evidence type="ECO:0000256" key="2">
    <source>
        <dbReference type="ARBA" id="ARBA00004496"/>
    </source>
</evidence>
<dbReference type="GO" id="GO:0008270">
    <property type="term" value="F:zinc ion binding"/>
    <property type="evidence" value="ECO:0007669"/>
    <property type="project" value="InterPro"/>
</dbReference>
<keyword evidence="11 14" id="KW-0804">Transcription</keyword>
<keyword evidence="6 14" id="KW-0808">Transferase</keyword>
<dbReference type="InterPro" id="IPR007120">
    <property type="entry name" value="DNA-dir_RNAP_su2_dom"/>
</dbReference>
<dbReference type="Pfam" id="PF04567">
    <property type="entry name" value="RNA_pol_Rpb2_5"/>
    <property type="match status" value="1"/>
</dbReference>
<feature type="region of interest" description="Disordered" evidence="15">
    <location>
        <begin position="436"/>
        <end position="460"/>
    </location>
</feature>
<dbReference type="FunFam" id="2.40.270.10:FF:000011">
    <property type="entry name" value="DNA-directed RNA polymerase subunit beta"/>
    <property type="match status" value="1"/>
</dbReference>
<evidence type="ECO:0000256" key="15">
    <source>
        <dbReference type="SAM" id="MobiDB-lite"/>
    </source>
</evidence>
<dbReference type="InterPro" id="IPR037033">
    <property type="entry name" value="DNA-dir_RNAP_su2_hyb_sf"/>
</dbReference>
<evidence type="ECO:0000256" key="11">
    <source>
        <dbReference type="ARBA" id="ARBA00023163"/>
    </source>
</evidence>
<keyword evidence="8" id="KW-0479">Metal-binding</keyword>
<comment type="subunit">
    <text evidence="12">Part of the RNA polymerase complex.</text>
</comment>
<evidence type="ECO:0000259" key="18">
    <source>
        <dbReference type="Pfam" id="PF04566"/>
    </source>
</evidence>
<evidence type="ECO:0000256" key="9">
    <source>
        <dbReference type="ARBA" id="ARBA00022833"/>
    </source>
</evidence>
<sequence length="611" mass="67649">MSSQSQARDAKVYVNGSLVGTHADPEQLATQVRQARRRGDIGRTVNVSVKDTTNEVIINADAGRARRPLIIVEDGEPLITESEVESLTDGDTEFEELVERGYIEFIDAEEEEDILVGVDEEDLTEDHTHLEIDPQLIFGIGAGMIPYPEHNASPRITMGAGMIKQSLGLPSANYRIRPDTRQHLLHYPQLSMVKTQTTEQIGYDDRPAAQNFVVAVMSYEGFNIEDALVLNEGSVDRALARSHFFRTYEGEERRYPGGQEDHFEIPDDDVRGAHGEEAYTHLDEDGLVNPETKVGESAVLLGKTSPPRFLEEPDDMGGLSPQKRRETSVTMRSGESGIVDTVTLMQGEDGSKLSKVSVRDQRVPELGDKFASRHGQKGVVGHIAPQEDMPFTEEGVVPDLIVNPHALPSRMTVGHVLEMLGGKVGSLEGRRVDGTAFTGEEEEELRDSLEEHGFDSSGKEIMHSGVTGEKIDAEIFVGTIFYQKLYHMVSNKIHARSRGPVQVLTRQPTEGRAREGGLRVGEMERDVLIGHGAAMALKERLLDESDREFIYVCGECGMSAVENVEQRRVYCPNCGEETDIHEIEMSYAFKLLLDEMKALGIAPRLELLDAV</sequence>
<dbReference type="Gene3D" id="2.40.270.10">
    <property type="entry name" value="DNA-directed RNA polymerase, subunit 2, domain 6"/>
    <property type="match status" value="1"/>
</dbReference>
<dbReference type="Pfam" id="PF00562">
    <property type="entry name" value="RNA_pol_Rpb2_6"/>
    <property type="match status" value="1"/>
</dbReference>
<comment type="cofactor">
    <cofactor evidence="1">
        <name>Zn(2+)</name>
        <dbReference type="ChEBI" id="CHEBI:29105"/>
    </cofactor>
</comment>
<dbReference type="Gene3D" id="3.90.1800.10">
    <property type="entry name" value="RNA polymerase alpha subunit dimerisation domain"/>
    <property type="match status" value="1"/>
</dbReference>
<dbReference type="GO" id="GO:0005737">
    <property type="term" value="C:cytoplasm"/>
    <property type="evidence" value="ECO:0007669"/>
    <property type="project" value="UniProtKB-SubCell"/>
</dbReference>
<comment type="subcellular location">
    <subcellularLocation>
        <location evidence="2">Cytoplasm</location>
    </subcellularLocation>
</comment>
<dbReference type="PANTHER" id="PTHR20856">
    <property type="entry name" value="DNA-DIRECTED RNA POLYMERASE I SUBUNIT 2"/>
    <property type="match status" value="1"/>
</dbReference>
<evidence type="ECO:0000256" key="12">
    <source>
        <dbReference type="ARBA" id="ARBA00025838"/>
    </source>
</evidence>
<dbReference type="NCBIfam" id="TIGR03670">
    <property type="entry name" value="rpoB_arch"/>
    <property type="match status" value="1"/>
</dbReference>
<keyword evidence="9" id="KW-0862">Zinc</keyword>
<dbReference type="InterPro" id="IPR007647">
    <property type="entry name" value="RNA_pol_Rpb2_5"/>
</dbReference>
<dbReference type="Gene3D" id="3.90.1070.20">
    <property type="match status" value="1"/>
</dbReference>
<proteinExistence type="inferred from homology"/>
<dbReference type="InterPro" id="IPR019969">
    <property type="entry name" value="RNAP_Rpo2"/>
</dbReference>
<evidence type="ECO:0000256" key="14">
    <source>
        <dbReference type="RuleBase" id="RU363031"/>
    </source>
</evidence>
<dbReference type="EMBL" id="AB477161">
    <property type="protein sequence ID" value="BAH80350.1"/>
    <property type="molecule type" value="Genomic_DNA"/>
</dbReference>
<feature type="domain" description="DNA-directed RNA polymerase subunit 2 hybrid-binding" evidence="16">
    <location>
        <begin position="142"/>
        <end position="514"/>
    </location>
</feature>
<dbReference type="GO" id="GO:0003899">
    <property type="term" value="F:DNA-directed RNA polymerase activity"/>
    <property type="evidence" value="ECO:0007669"/>
    <property type="project" value="UniProtKB-EC"/>
</dbReference>
<evidence type="ECO:0000259" key="17">
    <source>
        <dbReference type="Pfam" id="PF04560"/>
    </source>
</evidence>
<organism evidence="20">
    <name type="scientific">Halococcus thailandensis</name>
    <dbReference type="NCBI Taxonomy" id="335952"/>
    <lineage>
        <taxon>Archaea</taxon>
        <taxon>Methanobacteriati</taxon>
        <taxon>Methanobacteriota</taxon>
        <taxon>Stenosarchaea group</taxon>
        <taxon>Halobacteria</taxon>
        <taxon>Halobacteriales</taxon>
        <taxon>Halococcaceae</taxon>
        <taxon>Halococcus</taxon>
    </lineage>
</organism>
<evidence type="ECO:0000256" key="5">
    <source>
        <dbReference type="ARBA" id="ARBA00022490"/>
    </source>
</evidence>
<dbReference type="Pfam" id="PF04560">
    <property type="entry name" value="RNA_pol_Rpb2_7"/>
    <property type="match status" value="1"/>
</dbReference>
<evidence type="ECO:0000256" key="7">
    <source>
        <dbReference type="ARBA" id="ARBA00022695"/>
    </source>
</evidence>
<evidence type="ECO:0000256" key="3">
    <source>
        <dbReference type="ARBA" id="ARBA00006835"/>
    </source>
</evidence>
<protein>
    <recommendedName>
        <fullName evidence="14">DNA-directed RNA polymerase subunit beta</fullName>
        <ecNumber evidence="14">2.7.7.6</ecNumber>
    </recommendedName>
</protein>
<evidence type="ECO:0000313" key="20">
    <source>
        <dbReference type="EMBL" id="BAH80350.1"/>
    </source>
</evidence>
<evidence type="ECO:0000259" key="19">
    <source>
        <dbReference type="Pfam" id="PF04567"/>
    </source>
</evidence>
<accession>C5NSD1</accession>
<dbReference type="GO" id="GO:0003677">
    <property type="term" value="F:DNA binding"/>
    <property type="evidence" value="ECO:0007669"/>
    <property type="project" value="UniProtKB-KW"/>
</dbReference>
<evidence type="ECO:0000256" key="1">
    <source>
        <dbReference type="ARBA" id="ARBA00001947"/>
    </source>
</evidence>